<protein>
    <submittedName>
        <fullName evidence="2">Uncharacterized protein</fullName>
    </submittedName>
</protein>
<dbReference type="AlphaFoldDB" id="A0A4C1Z9U6"/>
<reference evidence="2 3" key="1">
    <citation type="journal article" date="2019" name="Commun. Biol.">
        <title>The bagworm genome reveals a unique fibroin gene that provides high tensile strength.</title>
        <authorList>
            <person name="Kono N."/>
            <person name="Nakamura H."/>
            <person name="Ohtoshi R."/>
            <person name="Tomita M."/>
            <person name="Numata K."/>
            <person name="Arakawa K."/>
        </authorList>
    </citation>
    <scope>NUCLEOTIDE SEQUENCE [LARGE SCALE GENOMIC DNA]</scope>
</reference>
<feature type="region of interest" description="Disordered" evidence="1">
    <location>
        <begin position="1"/>
        <end position="55"/>
    </location>
</feature>
<feature type="region of interest" description="Disordered" evidence="1">
    <location>
        <begin position="104"/>
        <end position="124"/>
    </location>
</feature>
<name>A0A4C1Z9U6_EUMVA</name>
<evidence type="ECO:0000313" key="3">
    <source>
        <dbReference type="Proteomes" id="UP000299102"/>
    </source>
</evidence>
<dbReference type="Proteomes" id="UP000299102">
    <property type="component" value="Unassembled WGS sequence"/>
</dbReference>
<evidence type="ECO:0000256" key="1">
    <source>
        <dbReference type="SAM" id="MobiDB-lite"/>
    </source>
</evidence>
<keyword evidence="3" id="KW-1185">Reference proteome</keyword>
<evidence type="ECO:0000313" key="2">
    <source>
        <dbReference type="EMBL" id="GBP85561.1"/>
    </source>
</evidence>
<organism evidence="2 3">
    <name type="scientific">Eumeta variegata</name>
    <name type="common">Bagworm moth</name>
    <name type="synonym">Eumeta japonica</name>
    <dbReference type="NCBI Taxonomy" id="151549"/>
    <lineage>
        <taxon>Eukaryota</taxon>
        <taxon>Metazoa</taxon>
        <taxon>Ecdysozoa</taxon>
        <taxon>Arthropoda</taxon>
        <taxon>Hexapoda</taxon>
        <taxon>Insecta</taxon>
        <taxon>Pterygota</taxon>
        <taxon>Neoptera</taxon>
        <taxon>Endopterygota</taxon>
        <taxon>Lepidoptera</taxon>
        <taxon>Glossata</taxon>
        <taxon>Ditrysia</taxon>
        <taxon>Tineoidea</taxon>
        <taxon>Psychidae</taxon>
        <taxon>Oiketicinae</taxon>
        <taxon>Eumeta</taxon>
    </lineage>
</organism>
<comment type="caution">
    <text evidence="2">The sequence shown here is derived from an EMBL/GenBank/DDBJ whole genome shotgun (WGS) entry which is preliminary data.</text>
</comment>
<proteinExistence type="predicted"/>
<accession>A0A4C1Z9U6</accession>
<gene>
    <name evidence="2" type="ORF">EVAR_67738_1</name>
</gene>
<dbReference type="EMBL" id="BGZK01001745">
    <property type="protein sequence ID" value="GBP85561.1"/>
    <property type="molecule type" value="Genomic_DNA"/>
</dbReference>
<sequence length="124" mass="13730">MRKRITRSQHGQREANINGGVSAKSVSRSKVPFRRCPDGPSVDMDGRRGRGRKRIGRRTVAFGRGLAADSNMAGKKIELPVALCGALWCRMRPARDITCRVPAAEPLRPSRGPTSPRLLYQNSY</sequence>